<dbReference type="NCBIfam" id="TIGR00657">
    <property type="entry name" value="asp_kinases"/>
    <property type="match status" value="1"/>
</dbReference>
<dbReference type="InterPro" id="IPR036393">
    <property type="entry name" value="AceGlu_kinase-like_sf"/>
</dbReference>
<evidence type="ECO:0000256" key="2">
    <source>
        <dbReference type="ARBA" id="ARBA00010122"/>
    </source>
</evidence>
<keyword evidence="4" id="KW-0547">Nucleotide-binding</keyword>
<dbReference type="RefSeq" id="WP_390212735.1">
    <property type="nucleotide sequence ID" value="NZ_JBHLXJ010000013.1"/>
</dbReference>
<dbReference type="PIRSF" id="PIRSF000726">
    <property type="entry name" value="Asp_kin"/>
    <property type="match status" value="1"/>
</dbReference>
<dbReference type="Gene3D" id="3.30.70.260">
    <property type="match status" value="2"/>
</dbReference>
<proteinExistence type="inferred from homology"/>
<dbReference type="PANTHER" id="PTHR21499">
    <property type="entry name" value="ASPARTATE KINASE"/>
    <property type="match status" value="1"/>
</dbReference>
<dbReference type="InterPro" id="IPR045865">
    <property type="entry name" value="ACT-like_dom_sf"/>
</dbReference>
<organism evidence="12 13">
    <name type="scientific">Undibacterium danionis</name>
    <dbReference type="NCBI Taxonomy" id="1812100"/>
    <lineage>
        <taxon>Bacteria</taxon>
        <taxon>Pseudomonadati</taxon>
        <taxon>Pseudomonadota</taxon>
        <taxon>Betaproteobacteria</taxon>
        <taxon>Burkholderiales</taxon>
        <taxon>Oxalobacteraceae</taxon>
        <taxon>Undibacterium</taxon>
    </lineage>
</organism>
<dbReference type="Pfam" id="PF13840">
    <property type="entry name" value="ACT_7"/>
    <property type="match status" value="1"/>
</dbReference>
<evidence type="ECO:0000256" key="4">
    <source>
        <dbReference type="ARBA" id="ARBA00022741"/>
    </source>
</evidence>
<comment type="pathway">
    <text evidence="1 9">Amino-acid biosynthesis; L-lysine biosynthesis via DAP pathway; (S)-tetrahydrodipicolinate from L-aspartate: step 1/4.</text>
</comment>
<evidence type="ECO:0000313" key="12">
    <source>
        <dbReference type="EMBL" id="MFC0350435.1"/>
    </source>
</evidence>
<keyword evidence="6" id="KW-0067">ATP-binding</keyword>
<dbReference type="EC" id="2.7.2.4" evidence="8"/>
<dbReference type="InterPro" id="IPR001341">
    <property type="entry name" value="Asp_kinase"/>
</dbReference>
<evidence type="ECO:0000256" key="7">
    <source>
        <dbReference type="ARBA" id="ARBA00047872"/>
    </source>
</evidence>
<dbReference type="SUPFAM" id="SSF53633">
    <property type="entry name" value="Carbamate kinase-like"/>
    <property type="match status" value="1"/>
</dbReference>
<keyword evidence="9" id="KW-0028">Amino-acid biosynthesis</keyword>
<evidence type="ECO:0000256" key="1">
    <source>
        <dbReference type="ARBA" id="ARBA00004766"/>
    </source>
</evidence>
<comment type="similarity">
    <text evidence="2 8">Belongs to the aspartokinase family.</text>
</comment>
<name>A0ABV6IF23_9BURK</name>
<gene>
    <name evidence="12" type="ORF">ACFFJH_11500</name>
</gene>
<comment type="pathway">
    <text evidence="9">Amino-acid biosynthesis; L-threonine biosynthesis; L-threonine from L-aspartate: step 1/5.</text>
</comment>
<comment type="pathway">
    <text evidence="9">Amino-acid biosynthesis; L-methionine biosynthesis via de novo pathway; L-homoserine from L-aspartate: step 1/3.</text>
</comment>
<dbReference type="InterPro" id="IPR027795">
    <property type="entry name" value="CASTOR_ACT_dom"/>
</dbReference>
<evidence type="ECO:0000313" key="13">
    <source>
        <dbReference type="Proteomes" id="UP001589844"/>
    </source>
</evidence>
<evidence type="ECO:0000256" key="3">
    <source>
        <dbReference type="ARBA" id="ARBA00022679"/>
    </source>
</evidence>
<evidence type="ECO:0000256" key="6">
    <source>
        <dbReference type="ARBA" id="ARBA00022840"/>
    </source>
</evidence>
<dbReference type="InterPro" id="IPR005260">
    <property type="entry name" value="Asp_kin_monofn"/>
</dbReference>
<reference evidence="12 13" key="1">
    <citation type="submission" date="2024-09" db="EMBL/GenBank/DDBJ databases">
        <authorList>
            <person name="Sun Q."/>
            <person name="Mori K."/>
        </authorList>
    </citation>
    <scope>NUCLEOTIDE SEQUENCE [LARGE SCALE GENOMIC DNA]</scope>
    <source>
        <strain evidence="12 13">CCM 8677</strain>
    </source>
</reference>
<dbReference type="PANTHER" id="PTHR21499:SF70">
    <property type="entry name" value="ASPARTOKINASE"/>
    <property type="match status" value="1"/>
</dbReference>
<dbReference type="EMBL" id="JBHLXJ010000013">
    <property type="protein sequence ID" value="MFC0350435.1"/>
    <property type="molecule type" value="Genomic_DNA"/>
</dbReference>
<comment type="catalytic activity">
    <reaction evidence="7 8">
        <text>L-aspartate + ATP = 4-phospho-L-aspartate + ADP</text>
        <dbReference type="Rhea" id="RHEA:23776"/>
        <dbReference type="ChEBI" id="CHEBI:29991"/>
        <dbReference type="ChEBI" id="CHEBI:30616"/>
        <dbReference type="ChEBI" id="CHEBI:57535"/>
        <dbReference type="ChEBI" id="CHEBI:456216"/>
        <dbReference type="EC" id="2.7.2.4"/>
    </reaction>
</comment>
<evidence type="ECO:0000256" key="5">
    <source>
        <dbReference type="ARBA" id="ARBA00022777"/>
    </source>
</evidence>
<evidence type="ECO:0000256" key="8">
    <source>
        <dbReference type="RuleBase" id="RU003448"/>
    </source>
</evidence>
<evidence type="ECO:0000256" key="9">
    <source>
        <dbReference type="RuleBase" id="RU004249"/>
    </source>
</evidence>
<protein>
    <recommendedName>
        <fullName evidence="8">Aspartokinase</fullName>
        <ecNumber evidence="8">2.7.2.4</ecNumber>
    </recommendedName>
</protein>
<accession>A0ABV6IF23</accession>
<keyword evidence="13" id="KW-1185">Reference proteome</keyword>
<sequence length="477" mass="50410">MKKIVVKFGGSNLRQPQDIDRVINVVQTYNRPLVLVVSAFYGITNALIACVQSAKEGAGTKAALADSRDYTQTLRALKKEILEANIADPKHRAETEKALGLRLDQLERYLTGIHCIGDVPTFVNDAILSYGERLSSLLLTEVLLSRGIKAREALPEDIGLITDGVFGNSACDFTASTASVAQALNGDEIIVVPGFYGVDRDGKTTLFGRGGSDYSAASIARCIGAESLDVWKDVDGFLSADPGSVGAPRSIAQLNYLEAAELSYFGAKILHPRTVEPLFDQDIPIRILNITKPERGLQPYTVINAERTVTRDVVKSVSATDDVAILKLHGPGVGFKPGILAQVTNTLDQHDINIKSVLTAQTAINILLARDHLEAAYAAVAEHHVGGVVEVSKDDQVAIVAVVGDGVLHASGVGNGSDNSNGKGSAIASRALSAALAGGARVNLAAAGASEVAAYMLVHQEDKKLALQLVHAEFFGA</sequence>
<dbReference type="CDD" id="cd04868">
    <property type="entry name" value="ACT_AK-like"/>
    <property type="match status" value="1"/>
</dbReference>
<dbReference type="SUPFAM" id="SSF55021">
    <property type="entry name" value="ACT-like"/>
    <property type="match status" value="1"/>
</dbReference>
<dbReference type="Pfam" id="PF00696">
    <property type="entry name" value="AA_kinase"/>
    <property type="match status" value="1"/>
</dbReference>
<feature type="domain" description="CASTOR ACT" evidence="11">
    <location>
        <begin position="319"/>
        <end position="379"/>
    </location>
</feature>
<evidence type="ECO:0000259" key="11">
    <source>
        <dbReference type="Pfam" id="PF13840"/>
    </source>
</evidence>
<dbReference type="GO" id="GO:0016301">
    <property type="term" value="F:kinase activity"/>
    <property type="evidence" value="ECO:0007669"/>
    <property type="project" value="UniProtKB-KW"/>
</dbReference>
<dbReference type="InterPro" id="IPR001048">
    <property type="entry name" value="Asp/Glu/Uridylate_kinase"/>
</dbReference>
<keyword evidence="3 8" id="KW-0808">Transferase</keyword>
<keyword evidence="5 8" id="KW-0418">Kinase</keyword>
<evidence type="ECO:0000259" key="10">
    <source>
        <dbReference type="Pfam" id="PF00696"/>
    </source>
</evidence>
<dbReference type="Gene3D" id="3.40.1160.10">
    <property type="entry name" value="Acetylglutamate kinase-like"/>
    <property type="match status" value="1"/>
</dbReference>
<feature type="domain" description="Aspartate/glutamate/uridylate kinase" evidence="10">
    <location>
        <begin position="2"/>
        <end position="289"/>
    </location>
</feature>
<dbReference type="Proteomes" id="UP001589844">
    <property type="component" value="Unassembled WGS sequence"/>
</dbReference>
<comment type="caution">
    <text evidence="12">The sequence shown here is derived from an EMBL/GenBank/DDBJ whole genome shotgun (WGS) entry which is preliminary data.</text>
</comment>